<dbReference type="Gene3D" id="2.60.120.10">
    <property type="entry name" value="Jelly Rolls"/>
    <property type="match status" value="1"/>
</dbReference>
<reference evidence="2" key="1">
    <citation type="journal article" date="2014" name="Int. J. Syst. Evol. Microbiol.">
        <title>Complete genome sequence of Corynebacterium casei LMG S-19264T (=DSM 44701T), isolated from a smear-ripened cheese.</title>
        <authorList>
            <consortium name="US DOE Joint Genome Institute (JGI-PGF)"/>
            <person name="Walter F."/>
            <person name="Albersmeier A."/>
            <person name="Kalinowski J."/>
            <person name="Ruckert C."/>
        </authorList>
    </citation>
    <scope>NUCLEOTIDE SEQUENCE</scope>
    <source>
        <strain evidence="2">JCM 30804</strain>
    </source>
</reference>
<dbReference type="CDD" id="cd20301">
    <property type="entry name" value="cupin_ChrR"/>
    <property type="match status" value="1"/>
</dbReference>
<protein>
    <submittedName>
        <fullName evidence="2">Anti-ECF sigma factor ChrR</fullName>
    </submittedName>
</protein>
<dbReference type="RefSeq" id="WP_188918935.1">
    <property type="nucleotide sequence ID" value="NZ_BMPZ01000002.1"/>
</dbReference>
<dbReference type="InterPro" id="IPR041916">
    <property type="entry name" value="Anti_sigma_zinc_sf"/>
</dbReference>
<dbReference type="InterPro" id="IPR014710">
    <property type="entry name" value="RmlC-like_jellyroll"/>
</dbReference>
<sequence length="224" mass="25077">MIKHHPQQALLDAHAQAQLPLSMTIAVAAHCEMCPTCQQYLEQRQDYIAAQTLTSADNCTDDSNGDEIDLQDDWSTMIDDITALPPEELAPFKPDIVEIKQRNYHLPRAFKHRVSRDWSTLGKISRMRLGIDENDSRASLLHIDAGGDIPEHGHGAQEMTLLLAGEFSDEYNQYQAGDFIVLDKNHKHSPSTIEGCLCYTVVDAPLHFTKGISKLLNPIGKLIY</sequence>
<comment type="caution">
    <text evidence="2">The sequence shown here is derived from an EMBL/GenBank/DDBJ whole genome shotgun (WGS) entry which is preliminary data.</text>
</comment>
<gene>
    <name evidence="2" type="primary">chrR</name>
    <name evidence="2" type="ORF">GCM10009332_12540</name>
</gene>
<evidence type="ECO:0000259" key="1">
    <source>
        <dbReference type="Pfam" id="PF12973"/>
    </source>
</evidence>
<reference evidence="2" key="2">
    <citation type="submission" date="2020-09" db="EMBL/GenBank/DDBJ databases">
        <authorList>
            <person name="Sun Q."/>
            <person name="Ohkuma M."/>
        </authorList>
    </citation>
    <scope>NUCLEOTIDE SEQUENCE</scope>
    <source>
        <strain evidence="2">JCM 30804</strain>
    </source>
</reference>
<accession>A0A917JMI9</accession>
<keyword evidence="3" id="KW-1185">Reference proteome</keyword>
<evidence type="ECO:0000313" key="2">
    <source>
        <dbReference type="EMBL" id="GGI76653.1"/>
    </source>
</evidence>
<dbReference type="InterPro" id="IPR011051">
    <property type="entry name" value="RmlC_Cupin_sf"/>
</dbReference>
<dbReference type="AlphaFoldDB" id="A0A917JMI9"/>
<dbReference type="Proteomes" id="UP000613743">
    <property type="component" value="Unassembled WGS sequence"/>
</dbReference>
<dbReference type="InterPro" id="IPR012807">
    <property type="entry name" value="Anti-sigma_ChrR"/>
</dbReference>
<organism evidence="2 3">
    <name type="scientific">Shewanella gelidii</name>
    <dbReference type="NCBI Taxonomy" id="1642821"/>
    <lineage>
        <taxon>Bacteria</taxon>
        <taxon>Pseudomonadati</taxon>
        <taxon>Pseudomonadota</taxon>
        <taxon>Gammaproteobacteria</taxon>
        <taxon>Alteromonadales</taxon>
        <taxon>Shewanellaceae</taxon>
        <taxon>Shewanella</taxon>
    </lineage>
</organism>
<dbReference type="InterPro" id="IPR025979">
    <property type="entry name" value="ChrR-like_cupin_dom"/>
</dbReference>
<dbReference type="NCBIfam" id="TIGR02451">
    <property type="entry name" value="anti_sig_ChrR"/>
    <property type="match status" value="1"/>
</dbReference>
<dbReference type="SUPFAM" id="SSF51182">
    <property type="entry name" value="RmlC-like cupins"/>
    <property type="match status" value="1"/>
</dbReference>
<dbReference type="Gene3D" id="1.10.10.1320">
    <property type="entry name" value="Anti-sigma factor, zinc-finger domain"/>
    <property type="match status" value="1"/>
</dbReference>
<proteinExistence type="predicted"/>
<dbReference type="Pfam" id="PF12973">
    <property type="entry name" value="Cupin_7"/>
    <property type="match status" value="1"/>
</dbReference>
<dbReference type="EMBL" id="BMPZ01000002">
    <property type="protein sequence ID" value="GGI76653.1"/>
    <property type="molecule type" value="Genomic_DNA"/>
</dbReference>
<evidence type="ECO:0000313" key="3">
    <source>
        <dbReference type="Proteomes" id="UP000613743"/>
    </source>
</evidence>
<name>A0A917JMI9_9GAMM</name>
<feature type="domain" description="ChrR-like cupin" evidence="1">
    <location>
        <begin position="124"/>
        <end position="200"/>
    </location>
</feature>